<dbReference type="PROSITE" id="PS50888">
    <property type="entry name" value="BHLH"/>
    <property type="match status" value="1"/>
</dbReference>
<evidence type="ECO:0000256" key="4">
    <source>
        <dbReference type="ARBA" id="ARBA00023163"/>
    </source>
</evidence>
<feature type="region of interest" description="Disordered" evidence="6">
    <location>
        <begin position="290"/>
        <end position="312"/>
    </location>
</feature>
<dbReference type="GO" id="GO:0000978">
    <property type="term" value="F:RNA polymerase II cis-regulatory region sequence-specific DNA binding"/>
    <property type="evidence" value="ECO:0007669"/>
    <property type="project" value="TreeGrafter"/>
</dbReference>
<sequence>MAENEGFDGDHLRGAPASFSQLLLAEDDDDGGVAVGVGLDVDHTSFNYSSSVFSSEKPPKMLCFGNYQHQHEAGEQLIYEYPPAPETIKRTTPQKSGVTCSDSSSTSSSNNNGSVTVNTLSRPDEKRNGLGQESVQCTSTITTAAVPTQRTSKRTKMANPIPAGNAKRKEKLGERVTALQQLVSPFGKTDTASVLHEAMGYIRFLHDQVQVLCSPYLQRLPSSSPHNQPEGGENGGGKARKDLWSRGLCLVPVDYTVHVANSNGADFWSPATMGNNNPILSPLSSRLPLPNRLEESHGGGADGARGSRGGGHGVDLAVEELQRWSRSGGAAAWLGSRGGGFDGVGLMVEGLMAWISWWRG</sequence>
<keyword evidence="3" id="KW-0238">DNA-binding</keyword>
<accession>A0A2N9JA84</accession>
<evidence type="ECO:0000256" key="3">
    <source>
        <dbReference type="ARBA" id="ARBA00023125"/>
    </source>
</evidence>
<dbReference type="PANTHER" id="PTHR16223">
    <property type="entry name" value="TRANSCRIPTION FACTOR BHLH83-RELATED"/>
    <property type="match status" value="1"/>
</dbReference>
<dbReference type="InterPro" id="IPR036638">
    <property type="entry name" value="HLH_DNA-bd_sf"/>
</dbReference>
<reference evidence="8" key="1">
    <citation type="submission" date="2018-02" db="EMBL/GenBank/DDBJ databases">
        <authorList>
            <person name="Cohen D.B."/>
            <person name="Kent A.D."/>
        </authorList>
    </citation>
    <scope>NUCLEOTIDE SEQUENCE</scope>
</reference>
<keyword evidence="4" id="KW-0804">Transcription</keyword>
<dbReference type="GO" id="GO:0000981">
    <property type="term" value="F:DNA-binding transcription factor activity, RNA polymerase II-specific"/>
    <property type="evidence" value="ECO:0007669"/>
    <property type="project" value="TreeGrafter"/>
</dbReference>
<feature type="compositionally biased region" description="Gly residues" evidence="6">
    <location>
        <begin position="298"/>
        <end position="312"/>
    </location>
</feature>
<dbReference type="SUPFAM" id="SSF47459">
    <property type="entry name" value="HLH, helix-loop-helix DNA-binding domain"/>
    <property type="match status" value="1"/>
</dbReference>
<feature type="region of interest" description="Disordered" evidence="6">
    <location>
        <begin position="220"/>
        <end position="239"/>
    </location>
</feature>
<evidence type="ECO:0000256" key="6">
    <source>
        <dbReference type="SAM" id="MobiDB-lite"/>
    </source>
</evidence>
<dbReference type="GO" id="GO:0046983">
    <property type="term" value="F:protein dimerization activity"/>
    <property type="evidence" value="ECO:0007669"/>
    <property type="project" value="InterPro"/>
</dbReference>
<comment type="subcellular location">
    <subcellularLocation>
        <location evidence="1">Nucleus</location>
    </subcellularLocation>
</comment>
<evidence type="ECO:0000259" key="7">
    <source>
        <dbReference type="PROSITE" id="PS50888"/>
    </source>
</evidence>
<organism evidence="8">
    <name type="scientific">Fagus sylvatica</name>
    <name type="common">Beechnut</name>
    <dbReference type="NCBI Taxonomy" id="28930"/>
    <lineage>
        <taxon>Eukaryota</taxon>
        <taxon>Viridiplantae</taxon>
        <taxon>Streptophyta</taxon>
        <taxon>Embryophyta</taxon>
        <taxon>Tracheophyta</taxon>
        <taxon>Spermatophyta</taxon>
        <taxon>Magnoliopsida</taxon>
        <taxon>eudicotyledons</taxon>
        <taxon>Gunneridae</taxon>
        <taxon>Pentapetalae</taxon>
        <taxon>rosids</taxon>
        <taxon>fabids</taxon>
        <taxon>Fagales</taxon>
        <taxon>Fagaceae</taxon>
        <taxon>Fagus</taxon>
    </lineage>
</organism>
<dbReference type="Gene3D" id="4.10.280.10">
    <property type="entry name" value="Helix-loop-helix DNA-binding domain"/>
    <property type="match status" value="1"/>
</dbReference>
<feature type="compositionally biased region" description="Low complexity" evidence="6">
    <location>
        <begin position="96"/>
        <end position="121"/>
    </location>
</feature>
<gene>
    <name evidence="8" type="ORF">FSB_LOCUS61437</name>
</gene>
<evidence type="ECO:0000256" key="1">
    <source>
        <dbReference type="ARBA" id="ARBA00004123"/>
    </source>
</evidence>
<evidence type="ECO:0000256" key="2">
    <source>
        <dbReference type="ARBA" id="ARBA00023015"/>
    </source>
</evidence>
<keyword evidence="5" id="KW-0539">Nucleus</keyword>
<dbReference type="InterPro" id="IPR011598">
    <property type="entry name" value="bHLH_dom"/>
</dbReference>
<dbReference type="AlphaFoldDB" id="A0A2N9JA84"/>
<dbReference type="InterPro" id="IPR045843">
    <property type="entry name" value="IND-like"/>
</dbReference>
<keyword evidence="2" id="KW-0805">Transcription regulation</keyword>
<proteinExistence type="predicted"/>
<feature type="compositionally biased region" description="Polar residues" evidence="6">
    <location>
        <begin position="131"/>
        <end position="150"/>
    </location>
</feature>
<dbReference type="InterPro" id="IPR045239">
    <property type="entry name" value="bHLH95_bHLH"/>
</dbReference>
<dbReference type="CDD" id="cd11393">
    <property type="entry name" value="bHLH_AtbHLH_like"/>
    <property type="match status" value="1"/>
</dbReference>
<feature type="region of interest" description="Disordered" evidence="6">
    <location>
        <begin position="86"/>
        <end position="171"/>
    </location>
</feature>
<dbReference type="EMBL" id="OIVN01006459">
    <property type="protein sequence ID" value="SPD33555.1"/>
    <property type="molecule type" value="Genomic_DNA"/>
</dbReference>
<name>A0A2N9JA84_FAGSY</name>
<evidence type="ECO:0000256" key="5">
    <source>
        <dbReference type="ARBA" id="ARBA00023242"/>
    </source>
</evidence>
<protein>
    <recommendedName>
        <fullName evidence="7">BHLH domain-containing protein</fullName>
    </recommendedName>
</protein>
<dbReference type="GO" id="GO:0005634">
    <property type="term" value="C:nucleus"/>
    <property type="evidence" value="ECO:0007669"/>
    <property type="project" value="UniProtKB-SubCell"/>
</dbReference>
<feature type="domain" description="BHLH" evidence="7">
    <location>
        <begin position="156"/>
        <end position="205"/>
    </location>
</feature>
<evidence type="ECO:0000313" key="8">
    <source>
        <dbReference type="EMBL" id="SPD33555.1"/>
    </source>
</evidence>
<dbReference type="PANTHER" id="PTHR16223:SF335">
    <property type="entry name" value="TRANSCRIPTION FACTOR BHLH113"/>
    <property type="match status" value="1"/>
</dbReference>